<dbReference type="GO" id="GO:0005524">
    <property type="term" value="F:ATP binding"/>
    <property type="evidence" value="ECO:0007669"/>
    <property type="project" value="UniProtKB-UniRule"/>
</dbReference>
<dbReference type="CDD" id="cd14008">
    <property type="entry name" value="STKc_LKB1_CaMKK"/>
    <property type="match status" value="1"/>
</dbReference>
<feature type="compositionally biased region" description="Basic and acidic residues" evidence="10">
    <location>
        <begin position="607"/>
        <end position="617"/>
    </location>
</feature>
<dbReference type="GO" id="GO:0004674">
    <property type="term" value="F:protein serine/threonine kinase activity"/>
    <property type="evidence" value="ECO:0007669"/>
    <property type="project" value="UniProtKB-KW"/>
</dbReference>
<dbReference type="PANTHER" id="PTHR24350">
    <property type="entry name" value="SERINE/THREONINE-PROTEIN KINASE IAL-RELATED"/>
    <property type="match status" value="1"/>
</dbReference>
<dbReference type="InterPro" id="IPR000719">
    <property type="entry name" value="Prot_kinase_dom"/>
</dbReference>
<dbReference type="STRING" id="1173061.A0A0J9YHE4"/>
<feature type="compositionally biased region" description="Low complexity" evidence="10">
    <location>
        <begin position="1"/>
        <end position="17"/>
    </location>
</feature>
<dbReference type="Gene3D" id="1.10.510.10">
    <property type="entry name" value="Transferase(Phosphotransferase) domain 1"/>
    <property type="match status" value="1"/>
</dbReference>
<protein>
    <recommendedName>
        <fullName evidence="11">Protein kinase domain-containing protein</fullName>
    </recommendedName>
</protein>
<keyword evidence="3 7" id="KW-0547">Nucleotide-binding</keyword>
<evidence type="ECO:0000313" key="12">
    <source>
        <dbReference type="EMBL" id="CDO51247.1"/>
    </source>
</evidence>
<dbReference type="PROSITE" id="PS00108">
    <property type="entry name" value="PROTEIN_KINASE_ST"/>
    <property type="match status" value="1"/>
</dbReference>
<keyword evidence="13" id="KW-1185">Reference proteome</keyword>
<dbReference type="InterPro" id="IPR011009">
    <property type="entry name" value="Kinase-like_dom_sf"/>
</dbReference>
<feature type="compositionally biased region" description="Polar residues" evidence="10">
    <location>
        <begin position="18"/>
        <end position="90"/>
    </location>
</feature>
<dbReference type="Gene3D" id="3.30.200.20">
    <property type="entry name" value="Phosphorylase Kinase, domain 1"/>
    <property type="match status" value="1"/>
</dbReference>
<dbReference type="OrthoDB" id="68483at2759"/>
<evidence type="ECO:0000259" key="11">
    <source>
        <dbReference type="PROSITE" id="PS50011"/>
    </source>
</evidence>
<evidence type="ECO:0000256" key="5">
    <source>
        <dbReference type="ARBA" id="ARBA00022840"/>
    </source>
</evidence>
<feature type="active site" description="Proton acceptor" evidence="6">
    <location>
        <position position="316"/>
    </location>
</feature>
<evidence type="ECO:0000256" key="10">
    <source>
        <dbReference type="SAM" id="MobiDB-lite"/>
    </source>
</evidence>
<evidence type="ECO:0000256" key="2">
    <source>
        <dbReference type="ARBA" id="ARBA00022679"/>
    </source>
</evidence>
<feature type="region of interest" description="Disordered" evidence="10">
    <location>
        <begin position="520"/>
        <end position="585"/>
    </location>
</feature>
<dbReference type="InterPro" id="IPR008271">
    <property type="entry name" value="Ser/Thr_kinase_AS"/>
</dbReference>
<proteinExistence type="predicted"/>
<keyword evidence="4" id="KW-0418">Kinase</keyword>
<dbReference type="FunFam" id="1.10.510.10:FF:000571">
    <property type="entry name" value="Maternal embryonic leucine zipper kinase"/>
    <property type="match status" value="1"/>
</dbReference>
<evidence type="ECO:0000256" key="3">
    <source>
        <dbReference type="ARBA" id="ARBA00022741"/>
    </source>
</evidence>
<organism evidence="12 13">
    <name type="scientific">Geotrichum candidum</name>
    <name type="common">Oospora lactis</name>
    <name type="synonym">Dipodascus geotrichum</name>
    <dbReference type="NCBI Taxonomy" id="1173061"/>
    <lineage>
        <taxon>Eukaryota</taxon>
        <taxon>Fungi</taxon>
        <taxon>Dikarya</taxon>
        <taxon>Ascomycota</taxon>
        <taxon>Saccharomycotina</taxon>
        <taxon>Dipodascomycetes</taxon>
        <taxon>Dipodascales</taxon>
        <taxon>Dipodascaceae</taxon>
        <taxon>Geotrichum</taxon>
    </lineage>
</organism>
<evidence type="ECO:0000256" key="7">
    <source>
        <dbReference type="PIRSR" id="PIRSR630616-2"/>
    </source>
</evidence>
<evidence type="ECO:0000256" key="1">
    <source>
        <dbReference type="ARBA" id="ARBA00022527"/>
    </source>
</evidence>
<dbReference type="EMBL" id="CCBN010000001">
    <property type="protein sequence ID" value="CDO51247.1"/>
    <property type="molecule type" value="Genomic_DNA"/>
</dbReference>
<reference evidence="12" key="1">
    <citation type="submission" date="2014-03" db="EMBL/GenBank/DDBJ databases">
        <authorList>
            <person name="Casaregola S."/>
        </authorList>
    </citation>
    <scope>NUCLEOTIDE SEQUENCE [LARGE SCALE GENOMIC DNA]</scope>
    <source>
        <strain evidence="12">CLIB 918</strain>
    </source>
</reference>
<dbReference type="AlphaFoldDB" id="A0A0J9YHE4"/>
<evidence type="ECO:0000313" key="13">
    <source>
        <dbReference type="Proteomes" id="UP000242525"/>
    </source>
</evidence>
<keyword evidence="5 7" id="KW-0067">ATP-binding</keyword>
<keyword evidence="1" id="KW-0723">Serine/threonine-protein kinase</keyword>
<feature type="cross-link" description="Glycyl lysine isopeptide (Lys-Gly) (interchain with G-Cter in SUMO2)" evidence="8">
    <location>
        <position position="318"/>
    </location>
</feature>
<feature type="compositionally biased region" description="Polar residues" evidence="10">
    <location>
        <begin position="529"/>
        <end position="551"/>
    </location>
</feature>
<feature type="region of interest" description="Disordered" evidence="10">
    <location>
        <begin position="1"/>
        <end position="110"/>
    </location>
</feature>
<feature type="region of interest" description="Disordered" evidence="10">
    <location>
        <begin position="601"/>
        <end position="621"/>
    </location>
</feature>
<dbReference type="InterPro" id="IPR030616">
    <property type="entry name" value="Aur-like"/>
</dbReference>
<feature type="binding site" evidence="7">
    <location>
        <position position="334"/>
    </location>
    <ligand>
        <name>ATP</name>
        <dbReference type="ChEBI" id="CHEBI:30616"/>
    </ligand>
</feature>
<feature type="domain" description="Protein kinase" evidence="11">
    <location>
        <begin position="161"/>
        <end position="463"/>
    </location>
</feature>
<feature type="binding site" evidence="7 9">
    <location>
        <position position="190"/>
    </location>
    <ligand>
        <name>ATP</name>
        <dbReference type="ChEBI" id="CHEBI:30616"/>
    </ligand>
</feature>
<dbReference type="PROSITE" id="PS00107">
    <property type="entry name" value="PROTEIN_KINASE_ATP"/>
    <property type="match status" value="1"/>
</dbReference>
<evidence type="ECO:0000256" key="8">
    <source>
        <dbReference type="PIRSR" id="PIRSR630616-3"/>
    </source>
</evidence>
<dbReference type="SMART" id="SM00220">
    <property type="entry name" value="S_TKc"/>
    <property type="match status" value="1"/>
</dbReference>
<dbReference type="Pfam" id="PF00069">
    <property type="entry name" value="Pkinase"/>
    <property type="match status" value="1"/>
</dbReference>
<dbReference type="InterPro" id="IPR017441">
    <property type="entry name" value="Protein_kinase_ATP_BS"/>
</dbReference>
<evidence type="ECO:0000256" key="9">
    <source>
        <dbReference type="PROSITE-ProRule" id="PRU10141"/>
    </source>
</evidence>
<name>A0A0J9YHE4_GEOCN</name>
<dbReference type="SUPFAM" id="SSF56112">
    <property type="entry name" value="Protein kinase-like (PK-like)"/>
    <property type="match status" value="1"/>
</dbReference>
<dbReference type="Proteomes" id="UP000242525">
    <property type="component" value="Unassembled WGS sequence"/>
</dbReference>
<accession>A0A0J9YHE4</accession>
<keyword evidence="2" id="KW-0808">Transferase</keyword>
<evidence type="ECO:0000256" key="6">
    <source>
        <dbReference type="PIRSR" id="PIRSR630616-1"/>
    </source>
</evidence>
<gene>
    <name evidence="12" type="ORF">BN980_GECA01s03101g</name>
</gene>
<comment type="caution">
    <text evidence="12">The sequence shown here is derived from an EMBL/GenBank/DDBJ whole genome shotgun (WGS) entry which is preliminary data.</text>
</comment>
<sequence length="647" mass="72971">MENLTTSPTSMSPTYSYNRTPSFIITSPTDAHAPTQITTKEQSCKSPRSLESNPELEQTDLTSAATSNIRMSNDQYTTSKYTASSNSQPSETPPEPSALDIPEQAAGDRPNFFRYHSSPSLPSLSPTRHQFRIPNTTPRHIKETLNASLKIDETGRTINQYQVQHAVGRGSFGTVWLVVDTTTGELYAMKEYSKSTLRRRKQSELMRQRRLRHGSPQFLPSDSPEDNDISNPINLIRREVAIMKKVDHPNVVRLIEVLDDPTGDSLYMILEWCKKGPIMGPDGLQARYTEEECRVFFRDLILGIEYLHSQGIIHRDIKTDNLLLDEDDVVKIADFGVSELLDPNNDRITKTAGSPAYMAPELAALSSNTDLKETAINKGIDLSELSGKSTDIWSMGVTLYQLLFGRLPFRSESMVDLFDQIVNEEVVLPSGVDPHLKDLFDRILEKRPQKRISMDTLRKHPWVTCAGADPLLSREENTASCMTPVTEEDLHYAIELVEGLMEPAQAIAKLRRLHGWHDYDEKDRGRSLSPKSESQRARSTSPASETSSLYNLTRALQEVLTKSNKPRSKSAFSTPPGYQPQKKSEPALKVNTLLNANAYEEPASIKTNEETHTDRITRKPSRLRARYNEIQKMGTFRSKSLNPETRF</sequence>
<evidence type="ECO:0000256" key="4">
    <source>
        <dbReference type="ARBA" id="ARBA00022777"/>
    </source>
</evidence>
<dbReference type="PROSITE" id="PS50011">
    <property type="entry name" value="PROTEIN_KINASE_DOM"/>
    <property type="match status" value="1"/>
</dbReference>